<dbReference type="EMBL" id="CAVMJV010000024">
    <property type="protein sequence ID" value="CAK5073938.1"/>
    <property type="molecule type" value="Genomic_DNA"/>
</dbReference>
<organism evidence="1 2">
    <name type="scientific">Meloidogyne enterolobii</name>
    <name type="common">Root-knot nematode worm</name>
    <name type="synonym">Meloidogyne mayaguensis</name>
    <dbReference type="NCBI Taxonomy" id="390850"/>
    <lineage>
        <taxon>Eukaryota</taxon>
        <taxon>Metazoa</taxon>
        <taxon>Ecdysozoa</taxon>
        <taxon>Nematoda</taxon>
        <taxon>Chromadorea</taxon>
        <taxon>Rhabditida</taxon>
        <taxon>Tylenchina</taxon>
        <taxon>Tylenchomorpha</taxon>
        <taxon>Tylenchoidea</taxon>
        <taxon>Meloidogynidae</taxon>
        <taxon>Meloidogyninae</taxon>
        <taxon>Meloidogyne</taxon>
    </lineage>
</organism>
<keyword evidence="2" id="KW-1185">Reference proteome</keyword>
<sequence length="247" mass="28460">MMMLFLVGHNAHWICNTQESHNRREIDALYRLDKKMDFIFCGNSTRTYSCFKRENLRIPKRWRITDPDHTDGYYNYFFSFHILPTTSMQASMQNIWLNCKENSDKENCKENAAFQKCDKMFVKFPFFVYKMLVPDNSVKQPPTEETTTMATCPPCVFRCPKVDCPPDTNILQPQNSTEKVEITPQNGSNLPGVPSTTKPSSKDDCYNDGTKKDSKKTLQITLVIVGSIILLIMFTALLICLFVSKSK</sequence>
<name>A0ACB0Z506_MELEN</name>
<gene>
    <name evidence="1" type="ORF">MENTE1834_LOCUS20631</name>
</gene>
<accession>A0ACB0Z506</accession>
<comment type="caution">
    <text evidence="1">The sequence shown here is derived from an EMBL/GenBank/DDBJ whole genome shotgun (WGS) entry which is preliminary data.</text>
</comment>
<protein>
    <submittedName>
        <fullName evidence="1">Uncharacterized protein</fullName>
    </submittedName>
</protein>
<proteinExistence type="predicted"/>
<reference evidence="1" key="1">
    <citation type="submission" date="2023-11" db="EMBL/GenBank/DDBJ databases">
        <authorList>
            <person name="Poullet M."/>
        </authorList>
    </citation>
    <scope>NUCLEOTIDE SEQUENCE</scope>
    <source>
        <strain evidence="1">E1834</strain>
    </source>
</reference>
<dbReference type="Proteomes" id="UP001497535">
    <property type="component" value="Unassembled WGS sequence"/>
</dbReference>
<evidence type="ECO:0000313" key="2">
    <source>
        <dbReference type="Proteomes" id="UP001497535"/>
    </source>
</evidence>
<evidence type="ECO:0000313" key="1">
    <source>
        <dbReference type="EMBL" id="CAK5073938.1"/>
    </source>
</evidence>